<protein>
    <submittedName>
        <fullName evidence="1">Uncharacterized protein</fullName>
    </submittedName>
</protein>
<evidence type="ECO:0000313" key="1">
    <source>
        <dbReference type="EMBL" id="AZG75856.1"/>
    </source>
</evidence>
<reference evidence="1 2" key="1">
    <citation type="submission" date="2018-11" db="EMBL/GenBank/DDBJ databases">
        <title>Genome squencing of methanotrophic bacteria isolated from alkaline groundwater in Korea.</title>
        <authorList>
            <person name="Nguyen L.N."/>
        </authorList>
    </citation>
    <scope>NUCLEOTIDE SEQUENCE [LARGE SCALE GENOMIC DNA]</scope>
    <source>
        <strain evidence="1 2">GW6</strain>
    </source>
</reference>
<dbReference type="EMBL" id="CP034086">
    <property type="protein sequence ID" value="AZG75856.1"/>
    <property type="molecule type" value="Genomic_DNA"/>
</dbReference>
<evidence type="ECO:0000313" key="2">
    <source>
        <dbReference type="Proteomes" id="UP000273982"/>
    </source>
</evidence>
<proteinExistence type="predicted"/>
<organism evidence="1 2">
    <name type="scientific">Methylocystis rosea</name>
    <dbReference type="NCBI Taxonomy" id="173366"/>
    <lineage>
        <taxon>Bacteria</taxon>
        <taxon>Pseudomonadati</taxon>
        <taxon>Pseudomonadota</taxon>
        <taxon>Alphaproteobacteria</taxon>
        <taxon>Hyphomicrobiales</taxon>
        <taxon>Methylocystaceae</taxon>
        <taxon>Methylocystis</taxon>
    </lineage>
</organism>
<sequence length="71" mass="8138">MVFWARVSRRRAGLRGADQRHDGRLDHAAFGRNRPNADNVIDSQSLERALCEKPVPTFSQRALASTRRVRH</sequence>
<dbReference type="Proteomes" id="UP000273982">
    <property type="component" value="Chromosome"/>
</dbReference>
<dbReference type="AlphaFoldDB" id="A0A3G8M1P7"/>
<gene>
    <name evidence="1" type="ORF">EHO51_03390</name>
</gene>
<name>A0A3G8M1P7_9HYPH</name>
<dbReference type="KEGG" id="mros:EHO51_03390"/>
<accession>A0A3G8M1P7</accession>